<sequence>MRPYLWYRDKDSLNLGGVCRYNIIYTSIDPDKTEIYYRLKNIERASIRAIHLLSGPFILYCHVIPHNYDHLKEFNPSDSKDNKEVIFENEIKPGQTFNVKLKLNENSYVKDSEEGFPVYSWSIDVVSQIVVTTKTVIMYDFMIGDDFKGMKIINHGPFPNSLTNTSHNGSNSYKGKETPLGVSANSQLSVVKQSTKDLWTNQPKNPQMPVHLIILTHGIFSNVTADMLHMKDSLEFSVKENILVRGYEGNAGKSEKGIKKLGMRLSKYIIHLIEDLNDLDIQIDKISFIGHSLGGLVQLYAIKEILVTRGEDYFSKKNIKPQNLICMASPLLGILSEMNIFISWFLDLGTLGKTGRDLTLSKKIPNLKQLANKNDIHKRDTFKPILETLPDDPLQEFLSKFEHLALYANAINDGIVPLRTSGLLYLDYEALGNVGKLQHDKSKKLENYDHDDTRSIETNTTKESVGEISVDKSEEYDTNDEKRDKTKSHRQFLSLNLSTNKHNKHSARKRLNRKQRNILRINAKGSDLLDYDDSETDDSVTPNSNNQTTTYSPGRRGRDALQSESDERAELNLPPKASSLESALSTIFCPTPSNNYIINPGSRDPVIFHDKYYQFEGLPIGPQEEHEQSKTSRLGKVLFSYNDWKLDKQVKIAKKYHTPKLNWRKVLVSLPPDAHNNIVVRRKFSNGYGWGVIDHLCKELFDTDIQHLDNVGTIDPKMKAKI</sequence>
<dbReference type="KEGG" id="dha:DEHA2F17864g"/>
<dbReference type="PANTHER" id="PTHR12482:SF62">
    <property type="entry name" value="LIPASE ROG1-RELATED"/>
    <property type="match status" value="1"/>
</dbReference>
<comment type="similarity">
    <text evidence="1">Belongs to the putative lipase ROG1 family.</text>
</comment>
<accession>Q6BKY4</accession>
<dbReference type="InterPro" id="IPR016445">
    <property type="entry name" value="Rog1_fam"/>
</dbReference>
<gene>
    <name evidence="5" type="ordered locus">DEHA2F17864g</name>
</gene>
<feature type="compositionally biased region" description="Basic and acidic residues" evidence="3">
    <location>
        <begin position="556"/>
        <end position="570"/>
    </location>
</feature>
<organism evidence="5 6">
    <name type="scientific">Debaryomyces hansenii (strain ATCC 36239 / CBS 767 / BCRC 21394 / JCM 1990 / NBRC 0083 / IGC 2968)</name>
    <name type="common">Yeast</name>
    <name type="synonym">Torulaspora hansenii</name>
    <dbReference type="NCBI Taxonomy" id="284592"/>
    <lineage>
        <taxon>Eukaryota</taxon>
        <taxon>Fungi</taxon>
        <taxon>Dikarya</taxon>
        <taxon>Ascomycota</taxon>
        <taxon>Saccharomycotina</taxon>
        <taxon>Pichiomycetes</taxon>
        <taxon>Debaryomycetaceae</taxon>
        <taxon>Debaryomyces</taxon>
    </lineage>
</organism>
<protein>
    <submittedName>
        <fullName evidence="5">DEHA2F17864p</fullName>
    </submittedName>
</protein>
<evidence type="ECO:0000256" key="2">
    <source>
        <dbReference type="ARBA" id="ARBA00022963"/>
    </source>
</evidence>
<dbReference type="InParanoid" id="Q6BKY4"/>
<dbReference type="EMBL" id="CR382138">
    <property type="protein sequence ID" value="CAG89520.2"/>
    <property type="molecule type" value="Genomic_DNA"/>
</dbReference>
<keyword evidence="2" id="KW-0442">Lipid degradation</keyword>
<dbReference type="RefSeq" id="XP_461137.2">
    <property type="nucleotide sequence ID" value="XM_461137.1"/>
</dbReference>
<dbReference type="InterPro" id="IPR044294">
    <property type="entry name" value="Lipase-like"/>
</dbReference>
<dbReference type="AlphaFoldDB" id="Q6BKY4"/>
<dbReference type="VEuPathDB" id="FungiDB:DEHA2F17864g"/>
<dbReference type="GO" id="GO:0047372">
    <property type="term" value="F:monoacylglycerol lipase activity"/>
    <property type="evidence" value="ECO:0007669"/>
    <property type="project" value="TreeGrafter"/>
</dbReference>
<dbReference type="Pfam" id="PF05057">
    <property type="entry name" value="DUF676"/>
    <property type="match status" value="1"/>
</dbReference>
<name>Q6BKY4_DEBHA</name>
<dbReference type="Gene3D" id="3.40.50.1820">
    <property type="entry name" value="alpha/beta hydrolase"/>
    <property type="match status" value="1"/>
</dbReference>
<dbReference type="InterPro" id="IPR029058">
    <property type="entry name" value="AB_hydrolase_fold"/>
</dbReference>
<feature type="region of interest" description="Disordered" evidence="3">
    <location>
        <begin position="498"/>
        <end position="517"/>
    </location>
</feature>
<feature type="compositionally biased region" description="Basic residues" evidence="3">
    <location>
        <begin position="501"/>
        <end position="517"/>
    </location>
</feature>
<feature type="compositionally biased region" description="Polar residues" evidence="3">
    <location>
        <begin position="540"/>
        <end position="552"/>
    </location>
</feature>
<dbReference type="OMA" id="FSNIGCD"/>
<dbReference type="Proteomes" id="UP000000599">
    <property type="component" value="Chromosome F"/>
</dbReference>
<evidence type="ECO:0000313" key="5">
    <source>
        <dbReference type="EMBL" id="CAG89520.2"/>
    </source>
</evidence>
<dbReference type="PIRSF" id="PIRSF005412">
    <property type="entry name" value="UCP005412_abhydr"/>
    <property type="match status" value="1"/>
</dbReference>
<dbReference type="PANTHER" id="PTHR12482">
    <property type="entry name" value="LIPASE ROG1-RELATED-RELATED"/>
    <property type="match status" value="1"/>
</dbReference>
<proteinExistence type="inferred from homology"/>
<dbReference type="InterPro" id="IPR007751">
    <property type="entry name" value="DUF676_lipase-like"/>
</dbReference>
<dbReference type="HOGENOM" id="CLU_007367_1_0_1"/>
<keyword evidence="6" id="KW-1185">Reference proteome</keyword>
<dbReference type="GO" id="GO:0016042">
    <property type="term" value="P:lipid catabolic process"/>
    <property type="evidence" value="ECO:0007669"/>
    <property type="project" value="UniProtKB-KW"/>
</dbReference>
<evidence type="ECO:0000256" key="1">
    <source>
        <dbReference type="ARBA" id="ARBA00007920"/>
    </source>
</evidence>
<feature type="compositionally biased region" description="Basic and acidic residues" evidence="3">
    <location>
        <begin position="469"/>
        <end position="484"/>
    </location>
</feature>
<feature type="compositionally biased region" description="Basic and acidic residues" evidence="3">
    <location>
        <begin position="445"/>
        <end position="455"/>
    </location>
</feature>
<keyword evidence="2" id="KW-0443">Lipid metabolism</keyword>
<evidence type="ECO:0000256" key="3">
    <source>
        <dbReference type="SAM" id="MobiDB-lite"/>
    </source>
</evidence>
<evidence type="ECO:0000313" key="6">
    <source>
        <dbReference type="Proteomes" id="UP000000599"/>
    </source>
</evidence>
<reference evidence="5 6" key="1">
    <citation type="journal article" date="2004" name="Nature">
        <title>Genome evolution in yeasts.</title>
        <authorList>
            <consortium name="Genolevures"/>
            <person name="Dujon B."/>
            <person name="Sherman D."/>
            <person name="Fischer G."/>
            <person name="Durrens P."/>
            <person name="Casaregola S."/>
            <person name="Lafontaine I."/>
            <person name="de Montigny J."/>
            <person name="Marck C."/>
            <person name="Neuveglise C."/>
            <person name="Talla E."/>
            <person name="Goffard N."/>
            <person name="Frangeul L."/>
            <person name="Aigle M."/>
            <person name="Anthouard V."/>
            <person name="Babour A."/>
            <person name="Barbe V."/>
            <person name="Barnay S."/>
            <person name="Blanchin S."/>
            <person name="Beckerich J.M."/>
            <person name="Beyne E."/>
            <person name="Bleykasten C."/>
            <person name="Boisrame A."/>
            <person name="Boyer J."/>
            <person name="Cattolico L."/>
            <person name="Confanioleri F."/>
            <person name="de Daruvar A."/>
            <person name="Despons L."/>
            <person name="Fabre E."/>
            <person name="Fairhead C."/>
            <person name="Ferry-Dumazet H."/>
            <person name="Groppi A."/>
            <person name="Hantraye F."/>
            <person name="Hennequin C."/>
            <person name="Jauniaux N."/>
            <person name="Joyet P."/>
            <person name="Kachouri R."/>
            <person name="Kerrest A."/>
            <person name="Koszul R."/>
            <person name="Lemaire M."/>
            <person name="Lesur I."/>
            <person name="Ma L."/>
            <person name="Muller H."/>
            <person name="Nicaud J.M."/>
            <person name="Nikolski M."/>
            <person name="Oztas S."/>
            <person name="Ozier-Kalogeropoulos O."/>
            <person name="Pellenz S."/>
            <person name="Potier S."/>
            <person name="Richard G.F."/>
            <person name="Straub M.L."/>
            <person name="Suleau A."/>
            <person name="Swennene D."/>
            <person name="Tekaia F."/>
            <person name="Wesolowski-Louvel M."/>
            <person name="Westhof E."/>
            <person name="Wirth B."/>
            <person name="Zeniou-Meyer M."/>
            <person name="Zivanovic I."/>
            <person name="Bolotin-Fukuhara M."/>
            <person name="Thierry A."/>
            <person name="Bouchier C."/>
            <person name="Caudron B."/>
            <person name="Scarpelli C."/>
            <person name="Gaillardin C."/>
            <person name="Weissenbach J."/>
            <person name="Wincker P."/>
            <person name="Souciet J.L."/>
        </authorList>
    </citation>
    <scope>NUCLEOTIDE SEQUENCE [LARGE SCALE GENOMIC DNA]</scope>
    <source>
        <strain evidence="6">ATCC 36239 / CBS 767 / BCRC 21394 / JCM 1990 / NBRC 0083 / IGC 2968</strain>
    </source>
</reference>
<feature type="region of interest" description="Disordered" evidence="3">
    <location>
        <begin position="528"/>
        <end position="576"/>
    </location>
</feature>
<dbReference type="ESTHER" id="debha-q6bky4">
    <property type="family name" value="Duf_676"/>
</dbReference>
<dbReference type="eggNOG" id="KOG4372">
    <property type="taxonomic scope" value="Eukaryota"/>
</dbReference>
<dbReference type="OrthoDB" id="5368485at2759"/>
<evidence type="ECO:0000259" key="4">
    <source>
        <dbReference type="Pfam" id="PF05057"/>
    </source>
</evidence>
<dbReference type="SUPFAM" id="SSF53474">
    <property type="entry name" value="alpha/beta-Hydrolases"/>
    <property type="match status" value="1"/>
</dbReference>
<feature type="region of interest" description="Disordered" evidence="3">
    <location>
        <begin position="445"/>
        <end position="490"/>
    </location>
</feature>
<dbReference type="GeneID" id="2904297"/>
<feature type="domain" description="DUF676" evidence="4">
    <location>
        <begin position="209"/>
        <end position="420"/>
    </location>
</feature>
<feature type="compositionally biased region" description="Acidic residues" evidence="3">
    <location>
        <begin position="529"/>
        <end position="538"/>
    </location>
</feature>